<accession>A0A858Q601</accession>
<organism evidence="1 2">
    <name type="scientific">Methylococcus geothermalis</name>
    <dbReference type="NCBI Taxonomy" id="2681310"/>
    <lineage>
        <taxon>Bacteria</taxon>
        <taxon>Pseudomonadati</taxon>
        <taxon>Pseudomonadota</taxon>
        <taxon>Gammaproteobacteria</taxon>
        <taxon>Methylococcales</taxon>
        <taxon>Methylococcaceae</taxon>
        <taxon>Methylococcus</taxon>
    </lineage>
</organism>
<dbReference type="RefSeq" id="WP_169602549.1">
    <property type="nucleotide sequence ID" value="NZ_CP046565.1"/>
</dbReference>
<evidence type="ECO:0008006" key="3">
    <source>
        <dbReference type="Google" id="ProtNLM"/>
    </source>
</evidence>
<reference evidence="2" key="1">
    <citation type="submission" date="2019-12" db="EMBL/GenBank/DDBJ databases">
        <authorList>
            <person name="Awala S.I."/>
            <person name="Rhee S.K."/>
        </authorList>
    </citation>
    <scope>NUCLEOTIDE SEQUENCE [LARGE SCALE GENOMIC DNA]</scope>
    <source>
        <strain evidence="2">IM1</strain>
    </source>
</reference>
<dbReference type="EMBL" id="CP046565">
    <property type="protein sequence ID" value="QJD29257.1"/>
    <property type="molecule type" value="Genomic_DNA"/>
</dbReference>
<evidence type="ECO:0000313" key="1">
    <source>
        <dbReference type="EMBL" id="QJD29257.1"/>
    </source>
</evidence>
<gene>
    <name evidence="1" type="ORF">GNH96_04270</name>
</gene>
<evidence type="ECO:0000313" key="2">
    <source>
        <dbReference type="Proteomes" id="UP000503004"/>
    </source>
</evidence>
<sequence length="157" mass="16737">MTHGRAESHHESHRHGLHVTHAVPGRIRLKSERLKGRPQDAEQLAARLSKVAGIRHAAVNPTTGSITLHYHSRALESLTFFAELAAALGLIAVDIQAGDVEGLFALMGLSPADAVRSLWGRGREPAEQAAEESVAGDVLRLLGAGIALGVLAWKLSR</sequence>
<protein>
    <recommendedName>
        <fullName evidence="3">Heavy metal translocating P-type ATPase</fullName>
    </recommendedName>
</protein>
<dbReference type="Proteomes" id="UP000503004">
    <property type="component" value="Chromosome"/>
</dbReference>
<dbReference type="KEGG" id="metu:GNH96_04270"/>
<name>A0A858Q601_9GAMM</name>
<keyword evidence="2" id="KW-1185">Reference proteome</keyword>
<dbReference type="AlphaFoldDB" id="A0A858Q601"/>
<dbReference type="Pfam" id="PF19991">
    <property type="entry name" value="HMA_2"/>
    <property type="match status" value="1"/>
</dbReference>
<proteinExistence type="predicted"/>